<dbReference type="PANTHER" id="PTHR11319">
    <property type="entry name" value="G PROTEIN-COUPLED RECEPTOR-RELATED"/>
    <property type="match status" value="1"/>
</dbReference>
<evidence type="ECO:0000256" key="1">
    <source>
        <dbReference type="ARBA" id="ARBA00004196"/>
    </source>
</evidence>
<keyword evidence="11" id="KW-1185">Reference proteome</keyword>
<dbReference type="InterPro" id="IPR003368">
    <property type="entry name" value="POMP_repeat"/>
</dbReference>
<evidence type="ECO:0000256" key="6">
    <source>
        <dbReference type="ARBA" id="ARBA00023136"/>
    </source>
</evidence>
<dbReference type="RefSeq" id="WP_153652648.1">
    <property type="nucleotide sequence ID" value="NZ_CP045737.1"/>
</dbReference>
<keyword evidence="4" id="KW-0964">Secreted</keyword>
<proteinExistence type="predicted"/>
<dbReference type="KEGG" id="aef:GEV26_08405"/>
<evidence type="ECO:0000256" key="8">
    <source>
        <dbReference type="SAM" id="MobiDB-lite"/>
    </source>
</evidence>
<keyword evidence="5 9" id="KW-0732">Signal</keyword>
<evidence type="ECO:0000256" key="3">
    <source>
        <dbReference type="ARBA" id="ARBA00004613"/>
    </source>
</evidence>
<evidence type="ECO:0000256" key="9">
    <source>
        <dbReference type="SAM" id="SignalP"/>
    </source>
</evidence>
<comment type="subcellular location">
    <subcellularLocation>
        <location evidence="1">Cell envelope</location>
    </subcellularLocation>
    <subcellularLocation>
        <location evidence="2">Cell outer membrane</location>
    </subcellularLocation>
    <subcellularLocation>
        <location evidence="3">Secreted</location>
    </subcellularLocation>
</comment>
<protein>
    <recommendedName>
        <fullName evidence="12">Right handed beta helix domain-containing protein</fullName>
    </recommendedName>
</protein>
<name>A0A5Q2MN33_9ACTN</name>
<dbReference type="Pfam" id="PF02415">
    <property type="entry name" value="Chlam_PMP"/>
    <property type="match status" value="1"/>
</dbReference>
<dbReference type="GO" id="GO:0009279">
    <property type="term" value="C:cell outer membrane"/>
    <property type="evidence" value="ECO:0007669"/>
    <property type="project" value="UniProtKB-SubCell"/>
</dbReference>
<dbReference type="Proteomes" id="UP000392064">
    <property type="component" value="Chromosome"/>
</dbReference>
<keyword evidence="7" id="KW-0998">Cell outer membrane</keyword>
<dbReference type="PANTHER" id="PTHR11319:SF35">
    <property type="entry name" value="OUTER MEMBRANE PROTEIN PMPC-RELATED"/>
    <property type="match status" value="1"/>
</dbReference>
<dbReference type="InterPro" id="IPR011050">
    <property type="entry name" value="Pectin_lyase_fold/virulence"/>
</dbReference>
<evidence type="ECO:0000313" key="10">
    <source>
        <dbReference type="EMBL" id="QGG41380.1"/>
    </source>
</evidence>
<accession>A0A5Q2MN33</accession>
<dbReference type="EMBL" id="CP045737">
    <property type="protein sequence ID" value="QGG41380.1"/>
    <property type="molecule type" value="Genomic_DNA"/>
</dbReference>
<evidence type="ECO:0000313" key="11">
    <source>
        <dbReference type="Proteomes" id="UP000392064"/>
    </source>
</evidence>
<dbReference type="SUPFAM" id="SSF51126">
    <property type="entry name" value="Pectin lyase-like"/>
    <property type="match status" value="1"/>
</dbReference>
<evidence type="ECO:0000256" key="7">
    <source>
        <dbReference type="ARBA" id="ARBA00023237"/>
    </source>
</evidence>
<evidence type="ECO:0000256" key="4">
    <source>
        <dbReference type="ARBA" id="ARBA00022525"/>
    </source>
</evidence>
<feature type="signal peptide" evidence="9">
    <location>
        <begin position="1"/>
        <end position="19"/>
    </location>
</feature>
<keyword evidence="6" id="KW-0472">Membrane</keyword>
<sequence>MRRLAGPLLSALVVTAVIATAPGPAASAGVADVVAGADVITTETQLRAAWADPRRTKLEIGANIVLRDCEAGDPIRETAYPVLVEGNDHSIRQTCFEQRLLRQDSTGYILLRGLTLSRGGSDGPGAAVTTRGEIRVESSVIRQNLAEEPGGGIFSMRGATIVDSVMTGNLANDDGGAVYARRGGVRVYDSTLSNNLVDGSGGAIGSTGDVVVVRSHVDGNTTDGDGGAIYTDEDGDVTVVDSTVDGSDADGPGGAIFTLDGDVAIYGSTLIGNRADDRGGAISGEADVLLVNTTLARNFASAHVGGAVWSRGDMTLVGSTVADNYAEGQGGGVLAAGRLSVVSSTVSSNSASSAANLASGHGLVMFGSIIGPAGTRGGMVPTTRNCVSGETTGSTYNVVTDQSCKLDDPTNVVGVGDLQIDGLELDPDSRMLVPRPGSPVLDVIPEADCHPVIAAPEAPDFLLSQHVDWRAAASMDGAGRVRPQGTACDVGAAEPGSDR</sequence>
<gene>
    <name evidence="10" type="ORF">GEV26_08405</name>
</gene>
<feature type="region of interest" description="Disordered" evidence="8">
    <location>
        <begin position="478"/>
        <end position="499"/>
    </location>
</feature>
<evidence type="ECO:0008006" key="12">
    <source>
        <dbReference type="Google" id="ProtNLM"/>
    </source>
</evidence>
<dbReference type="AlphaFoldDB" id="A0A5Q2MN33"/>
<organism evidence="10 11">
    <name type="scientific">Aeromicrobium yanjiei</name>
    <dbReference type="NCBI Taxonomy" id="2662028"/>
    <lineage>
        <taxon>Bacteria</taxon>
        <taxon>Bacillati</taxon>
        <taxon>Actinomycetota</taxon>
        <taxon>Actinomycetes</taxon>
        <taxon>Propionibacteriales</taxon>
        <taxon>Nocardioidaceae</taxon>
        <taxon>Aeromicrobium</taxon>
    </lineage>
</organism>
<dbReference type="GO" id="GO:0005576">
    <property type="term" value="C:extracellular region"/>
    <property type="evidence" value="ECO:0007669"/>
    <property type="project" value="UniProtKB-SubCell"/>
</dbReference>
<evidence type="ECO:0000256" key="2">
    <source>
        <dbReference type="ARBA" id="ARBA00004442"/>
    </source>
</evidence>
<evidence type="ECO:0000256" key="5">
    <source>
        <dbReference type="ARBA" id="ARBA00022729"/>
    </source>
</evidence>
<reference evidence="10 11" key="1">
    <citation type="submission" date="2019-11" db="EMBL/GenBank/DDBJ databases">
        <authorList>
            <person name="Li J."/>
        </authorList>
    </citation>
    <scope>NUCLEOTIDE SEQUENCE [LARGE SCALE GENOMIC DNA]</scope>
    <source>
        <strain evidence="10 11">MF47</strain>
    </source>
</reference>
<feature type="chain" id="PRO_5039254561" description="Right handed beta helix domain-containing protein" evidence="9">
    <location>
        <begin position="20"/>
        <end position="499"/>
    </location>
</feature>